<evidence type="ECO:0000259" key="9">
    <source>
        <dbReference type="Pfam" id="PF22666"/>
    </source>
</evidence>
<dbReference type="Gene3D" id="3.20.20.80">
    <property type="entry name" value="Glycosidases"/>
    <property type="match status" value="1"/>
</dbReference>
<dbReference type="SUPFAM" id="SSF51445">
    <property type="entry name" value="(Trans)glycosidases"/>
    <property type="match status" value="1"/>
</dbReference>
<evidence type="ECO:0000256" key="4">
    <source>
        <dbReference type="ARBA" id="ARBA00022729"/>
    </source>
</evidence>
<feature type="domain" description="Glycoside hydrolase family 2 catalytic" evidence="8">
    <location>
        <begin position="309"/>
        <end position="428"/>
    </location>
</feature>
<gene>
    <name evidence="10" type="ORF">QBE54_10590</name>
</gene>
<accession>A0ABZ2YCL6</accession>
<keyword evidence="6" id="KW-0326">Glycosidase</keyword>
<evidence type="ECO:0000313" key="10">
    <source>
        <dbReference type="EMBL" id="WZL76016.1"/>
    </source>
</evidence>
<dbReference type="InterPro" id="IPR050887">
    <property type="entry name" value="Beta-mannosidase_GH2"/>
</dbReference>
<comment type="catalytic activity">
    <reaction evidence="1">
        <text>Hydrolysis of terminal, non-reducing beta-D-mannose residues in beta-D-mannosides.</text>
        <dbReference type="EC" id="3.2.1.25"/>
    </reaction>
</comment>
<proteinExistence type="inferred from homology"/>
<evidence type="ECO:0000256" key="1">
    <source>
        <dbReference type="ARBA" id="ARBA00000829"/>
    </source>
</evidence>
<keyword evidence="4" id="KW-0732">Signal</keyword>
<feature type="domain" description="Beta-mannosidase-like galactose-binding" evidence="9">
    <location>
        <begin position="9"/>
        <end position="175"/>
    </location>
</feature>
<keyword evidence="11" id="KW-1185">Reference proteome</keyword>
<dbReference type="InterPro" id="IPR054593">
    <property type="entry name" value="Beta-mannosidase-like_N2"/>
</dbReference>
<evidence type="ECO:0000259" key="7">
    <source>
        <dbReference type="Pfam" id="PF00703"/>
    </source>
</evidence>
<dbReference type="InterPro" id="IPR017853">
    <property type="entry name" value="GH"/>
</dbReference>
<dbReference type="RefSeq" id="WP_369018170.1">
    <property type="nucleotide sequence ID" value="NZ_CP121689.1"/>
</dbReference>
<dbReference type="Pfam" id="PF00703">
    <property type="entry name" value="Glyco_hydro_2"/>
    <property type="match status" value="1"/>
</dbReference>
<organism evidence="10 11">
    <name type="scientific">Thermatribacter velox</name>
    <dbReference type="NCBI Taxonomy" id="3039681"/>
    <lineage>
        <taxon>Bacteria</taxon>
        <taxon>Pseudomonadati</taxon>
        <taxon>Atribacterota</taxon>
        <taxon>Atribacteria</taxon>
        <taxon>Atribacterales</taxon>
        <taxon>Thermatribacteraceae</taxon>
        <taxon>Thermatribacter</taxon>
    </lineage>
</organism>
<dbReference type="EMBL" id="CP121689">
    <property type="protein sequence ID" value="WZL76016.1"/>
    <property type="molecule type" value="Genomic_DNA"/>
</dbReference>
<reference evidence="10 11" key="1">
    <citation type="submission" date="2023-03" db="EMBL/GenBank/DDBJ databases">
        <title>Novel Species.</title>
        <authorList>
            <person name="Ma S."/>
        </authorList>
    </citation>
    <scope>NUCLEOTIDE SEQUENCE [LARGE SCALE GENOMIC DNA]</scope>
    <source>
        <strain evidence="10 11">B11</strain>
    </source>
</reference>
<dbReference type="SUPFAM" id="SSF49303">
    <property type="entry name" value="beta-Galactosidase/glucuronidase domain"/>
    <property type="match status" value="1"/>
</dbReference>
<dbReference type="InterPro" id="IPR006102">
    <property type="entry name" value="Ig-like_GH2"/>
</dbReference>
<dbReference type="Pfam" id="PF02836">
    <property type="entry name" value="Glyco_hydro_2_C"/>
    <property type="match status" value="1"/>
</dbReference>
<protein>
    <recommendedName>
        <fullName evidence="3">beta-mannosidase</fullName>
        <ecNumber evidence="3">3.2.1.25</ecNumber>
    </recommendedName>
</protein>
<dbReference type="InterPro" id="IPR008979">
    <property type="entry name" value="Galactose-bd-like_sf"/>
</dbReference>
<dbReference type="PANTHER" id="PTHR43730">
    <property type="entry name" value="BETA-MANNOSIDASE"/>
    <property type="match status" value="1"/>
</dbReference>
<evidence type="ECO:0000259" key="8">
    <source>
        <dbReference type="Pfam" id="PF02836"/>
    </source>
</evidence>
<dbReference type="GO" id="GO:0016787">
    <property type="term" value="F:hydrolase activity"/>
    <property type="evidence" value="ECO:0007669"/>
    <property type="project" value="UniProtKB-KW"/>
</dbReference>
<feature type="domain" description="Glycoside hydrolase family 2 immunoglobulin-like beta-sandwich" evidence="7">
    <location>
        <begin position="231"/>
        <end position="292"/>
    </location>
</feature>
<dbReference type="SUPFAM" id="SSF49785">
    <property type="entry name" value="Galactose-binding domain-like"/>
    <property type="match status" value="1"/>
</dbReference>
<keyword evidence="5 10" id="KW-0378">Hydrolase</keyword>
<dbReference type="Gene3D" id="2.60.120.260">
    <property type="entry name" value="Galactose-binding domain-like"/>
    <property type="match status" value="1"/>
</dbReference>
<comment type="similarity">
    <text evidence="2">Belongs to the glycosyl hydrolase 2 family.</text>
</comment>
<dbReference type="PANTHER" id="PTHR43730:SF1">
    <property type="entry name" value="BETA-MANNOSIDASE"/>
    <property type="match status" value="1"/>
</dbReference>
<evidence type="ECO:0000313" key="11">
    <source>
        <dbReference type="Proteomes" id="UP001461341"/>
    </source>
</evidence>
<evidence type="ECO:0000256" key="5">
    <source>
        <dbReference type="ARBA" id="ARBA00022801"/>
    </source>
</evidence>
<evidence type="ECO:0000256" key="2">
    <source>
        <dbReference type="ARBA" id="ARBA00007401"/>
    </source>
</evidence>
<dbReference type="InterPro" id="IPR013783">
    <property type="entry name" value="Ig-like_fold"/>
</dbReference>
<evidence type="ECO:0000256" key="6">
    <source>
        <dbReference type="ARBA" id="ARBA00023295"/>
    </source>
</evidence>
<dbReference type="InterPro" id="IPR036156">
    <property type="entry name" value="Beta-gal/glucu_dom_sf"/>
</dbReference>
<dbReference type="Proteomes" id="UP001461341">
    <property type="component" value="Chromosome"/>
</dbReference>
<sequence>MKFSLNGEWKIYDSEGEYLLQGNVPGVVQQSLFEAGFFPHPYQGTNEIYFRKLENKDWIYEKNFDFQEKIMAEEEIELVFEGIDTLSDVYLNEVFLGSTQNMFMEYRFNIKNVLKLGQNKIRVHIKSPVRIPKILEQNYGKLGGPEESIRGYIRKAQYSYGWDWGIRLPTSGIFKPVYLEKYSHFRLSDCTAYLLSYDRQGALIVVQGFLKGNTQGALNAFSVEVLVNGEKKGEFKPFTKNQETQFSGIITEKEVHLWYPRGLGKPHLYHFAFILKKEGQEIYREEKKIGLRTVKLVREKDSQGESFIFEINGKRVFAKGANWIPAEHILPSLREEDYRKLLRMAYQANINMLRVWGGGIYEHEVFYSTCDELGIMVWQDFMFACLEYPDHLPWFRELCNQEIKSVVRRLRWHPAIVIWCGNNENNWGFEEWGTMNRKVDGINLGNRLYLFDFPAICSQEDPTRPYWPGSPYGEDRANSTHSGDHHAWEVWSKWQNYEYYTQNDGRFISEFGFQAFPHRKTVDFFATRKEQDIFHPVIMAHQKQEEGMERIVRFIVSQFGLIKDFDTILYLSQINQAEAIKSGVEHWRSRKYLTSGTLFWQFNDSWPVISWSAIDYFGRPKALYYYTKRFFAEILPLIKYHKASRRAGIFVVSDYQELLPATLEFSVFTTSGAQVIHREYHITLPRDGVLPVDEFEVSEPQKWIAFLRVNVKDNIYSNYKTFAPYRDMKLEDPGISFVHQNGILQLTSGKNPALGVEIITEDDELLSDNFIFLEPGESKVIPVKSKIHTIKSMYDYLNG</sequence>
<dbReference type="EC" id="3.2.1.25" evidence="3"/>
<dbReference type="Gene3D" id="2.60.40.10">
    <property type="entry name" value="Immunoglobulins"/>
    <property type="match status" value="2"/>
</dbReference>
<evidence type="ECO:0000256" key="3">
    <source>
        <dbReference type="ARBA" id="ARBA00012754"/>
    </source>
</evidence>
<name>A0ABZ2YCL6_9BACT</name>
<dbReference type="InterPro" id="IPR006103">
    <property type="entry name" value="Glyco_hydro_2_cat"/>
</dbReference>
<dbReference type="Pfam" id="PF22666">
    <property type="entry name" value="Glyco_hydro_2_N2"/>
    <property type="match status" value="1"/>
</dbReference>